<accession>A0A0E3KYT9</accession>
<evidence type="ECO:0008006" key="3">
    <source>
        <dbReference type="Google" id="ProtNLM"/>
    </source>
</evidence>
<dbReference type="OrthoDB" id="144513at2157"/>
<dbReference type="GeneID" id="41603372"/>
<protein>
    <recommendedName>
        <fullName evidence="3">Ribosomal protein S6</fullName>
    </recommendedName>
</protein>
<reference evidence="1 2" key="1">
    <citation type="submission" date="2014-07" db="EMBL/GenBank/DDBJ databases">
        <title>Methanogenic archaea and the global carbon cycle.</title>
        <authorList>
            <person name="Henriksen J.R."/>
            <person name="Luke J."/>
            <person name="Reinhart S."/>
            <person name="Benedict M.N."/>
            <person name="Youngblut N.D."/>
            <person name="Metcalf M.E."/>
            <person name="Whitaker R.J."/>
            <person name="Metcalf W.W."/>
        </authorList>
    </citation>
    <scope>NUCLEOTIDE SEQUENCE [LARGE SCALE GENOMIC DNA]</scope>
    <source>
        <strain evidence="2">ATCC 43570 / DSM 1825 / OCM 12 / VKM B-1830 / TM-1</strain>
    </source>
</reference>
<gene>
    <name evidence="1" type="ORF">MSTHT_1277</name>
</gene>
<dbReference type="EMBL" id="CP009501">
    <property type="protein sequence ID" value="AKB13035.1"/>
    <property type="molecule type" value="Genomic_DNA"/>
</dbReference>
<dbReference type="AlphaFoldDB" id="A0A0E3KYT9"/>
<evidence type="ECO:0000313" key="1">
    <source>
        <dbReference type="EMBL" id="AKB13035.1"/>
    </source>
</evidence>
<evidence type="ECO:0000313" key="2">
    <source>
        <dbReference type="Proteomes" id="UP000066529"/>
    </source>
</evidence>
<name>A0A0E3KYT9_METTT</name>
<dbReference type="KEGG" id="mthr:MSTHT_1277"/>
<dbReference type="Proteomes" id="UP000066529">
    <property type="component" value="Chromosome"/>
</dbReference>
<dbReference type="InterPro" id="IPR012546">
    <property type="entry name" value="DUF1699"/>
</dbReference>
<organism evidence="1 2">
    <name type="scientific">Methanosarcina thermophila (strain ATCC 43570 / DSM 1825 / OCM 12 / VKM B-1830 / TM-1)</name>
    <dbReference type="NCBI Taxonomy" id="523844"/>
    <lineage>
        <taxon>Archaea</taxon>
        <taxon>Methanobacteriati</taxon>
        <taxon>Methanobacteriota</taxon>
        <taxon>Stenosarchaea group</taxon>
        <taxon>Methanomicrobia</taxon>
        <taxon>Methanosarcinales</taxon>
        <taxon>Methanosarcinaceae</taxon>
        <taxon>Methanosarcina</taxon>
    </lineage>
</organism>
<dbReference type="PATRIC" id="fig|523844.20.peg.1614"/>
<dbReference type="RefSeq" id="WP_048168439.1">
    <property type="nucleotide sequence ID" value="NZ_CP009501.1"/>
</dbReference>
<dbReference type="HOGENOM" id="CLU_152347_0_0_2"/>
<sequence length="131" mass="15124">MKIRVVSSKEEIDTLNINEEIVHLAFRPSNKDIFKLILKCPGIKAIHIPSSYKKTISSSAQMYLSMQNIALLEGDVWGHRKDINEYSEVSQHVFDRIQELRDEGLSDEETIERLVKETRLSPDFVSFIMSN</sequence>
<proteinExistence type="predicted"/>
<dbReference type="Pfam" id="PF08004">
    <property type="entry name" value="DUF1699"/>
    <property type="match status" value="1"/>
</dbReference>